<evidence type="ECO:0000313" key="1">
    <source>
        <dbReference type="EMBL" id="ABA55844.1"/>
    </source>
</evidence>
<accession>Q2FA26</accession>
<protein>
    <submittedName>
        <fullName evidence="1">Uncharacterized protein</fullName>
    </submittedName>
</protein>
<organism evidence="1">
    <name type="scientific">Vibrio sp. DAT722</name>
    <dbReference type="NCBI Taxonomy" id="344879"/>
    <lineage>
        <taxon>Bacteria</taxon>
        <taxon>Pseudomonadati</taxon>
        <taxon>Pseudomonadota</taxon>
        <taxon>Gammaproteobacteria</taxon>
        <taxon>Vibrionales</taxon>
        <taxon>Vibrionaceae</taxon>
        <taxon>Vibrio</taxon>
    </lineage>
</organism>
<reference evidence="1" key="1">
    <citation type="journal article" date="2006" name="BMC Evol. Biol.">
        <title>Recovery and evolutionary analysis of complete integron gene cassette arrays from Vibrio.</title>
        <authorList>
            <person name="Boucher Y."/>
            <person name="Nesbo C.L."/>
            <person name="Joss M.J."/>
            <person name="Robinson A."/>
            <person name="Mabbutt B.C."/>
            <person name="Gillings M.R."/>
            <person name="Doolittle W.F."/>
            <person name="Stokes H.W."/>
        </authorList>
    </citation>
    <scope>NUCLEOTIDE SEQUENCE</scope>
    <source>
        <strain evidence="1">DAT722</strain>
    </source>
</reference>
<sequence length="141" mass="16682">MLHCDFRRHTYLLRATTHKLSKACCRHRTRYANFTLTANLCARDRRVSLVKTTDCARSREVTDVIFFSYGLDELIVVSQYRRDDATRTVSWCCHNTATCCVLFVYCESEHVYPINNRHWIVRCFFRSKQLLTKCCCTTRHA</sequence>
<dbReference type="EMBL" id="DQ139261">
    <property type="protein sequence ID" value="ABA55844.1"/>
    <property type="molecule type" value="Genomic_DNA"/>
</dbReference>
<proteinExistence type="predicted"/>
<dbReference type="AlphaFoldDB" id="Q2FA26"/>
<name>Q2FA26_9VIBR</name>